<dbReference type="EMBL" id="JABBMT010000018">
    <property type="protein sequence ID" value="NMM41577.1"/>
    <property type="molecule type" value="Genomic_DNA"/>
</dbReference>
<keyword evidence="1" id="KW-0812">Transmembrane</keyword>
<reference evidence="2" key="1">
    <citation type="submission" date="2020-04" db="EMBL/GenBank/DDBJ databases">
        <title>Genome Sequencing for Pseudoaltermonas arctica.</title>
        <authorList>
            <person name="Elkins N.S."/>
        </authorList>
    </citation>
    <scope>NUCLEOTIDE SEQUENCE [LARGE SCALE GENOMIC DNA]</scope>
    <source>
        <strain evidence="2">NEC-BIFX-2020_0012</strain>
    </source>
</reference>
<proteinExistence type="predicted"/>
<dbReference type="AlphaFoldDB" id="A0A7Y0DTZ0"/>
<dbReference type="RefSeq" id="WP_169020552.1">
    <property type="nucleotide sequence ID" value="NZ_JABBMT010000018.1"/>
</dbReference>
<evidence type="ECO:0000256" key="1">
    <source>
        <dbReference type="SAM" id="Phobius"/>
    </source>
</evidence>
<keyword evidence="1" id="KW-1133">Transmembrane helix</keyword>
<comment type="caution">
    <text evidence="2">The sequence shown here is derived from an EMBL/GenBank/DDBJ whole genome shotgun (WGS) entry which is preliminary data.</text>
</comment>
<gene>
    <name evidence="2" type="ORF">HHO47_12310</name>
</gene>
<accession>A0A7Y0DTZ0</accession>
<evidence type="ECO:0000313" key="2">
    <source>
        <dbReference type="EMBL" id="NMM41577.1"/>
    </source>
</evidence>
<evidence type="ECO:0000313" key="3">
    <source>
        <dbReference type="Proteomes" id="UP000570493"/>
    </source>
</evidence>
<keyword evidence="3" id="KW-1185">Reference proteome</keyword>
<protein>
    <submittedName>
        <fullName evidence="2">Uncharacterized protein</fullName>
    </submittedName>
</protein>
<organism evidence="2 3">
    <name type="scientific">Pseudoalteromonas arctica</name>
    <dbReference type="NCBI Taxonomy" id="394751"/>
    <lineage>
        <taxon>Bacteria</taxon>
        <taxon>Pseudomonadati</taxon>
        <taxon>Pseudomonadota</taxon>
        <taxon>Gammaproteobacteria</taxon>
        <taxon>Alteromonadales</taxon>
        <taxon>Pseudoalteromonadaceae</taxon>
        <taxon>Pseudoalteromonas</taxon>
    </lineage>
</organism>
<feature type="transmembrane region" description="Helical" evidence="1">
    <location>
        <begin position="77"/>
        <end position="101"/>
    </location>
</feature>
<dbReference type="Proteomes" id="UP000570493">
    <property type="component" value="Unassembled WGS sequence"/>
</dbReference>
<name>A0A7Y0DTZ0_9GAMM</name>
<feature type="transmembrane region" description="Helical" evidence="1">
    <location>
        <begin position="43"/>
        <end position="70"/>
    </location>
</feature>
<sequence>MKIIALCLLAVLFIAASPFEVMQFGSWQLPLWIADLSWVGIELFGALVAVVVVIAIIALVSVGLIGAGLIVGVGVMLALLFGSVMIAWPLLLIVFLCWLVADNKKVA</sequence>
<keyword evidence="1" id="KW-0472">Membrane</keyword>